<protein>
    <submittedName>
        <fullName evidence="7">NAD(P)-dependent oxidoreductase</fullName>
    </submittedName>
</protein>
<reference evidence="7 8" key="1">
    <citation type="submission" date="2019-10" db="EMBL/GenBank/DDBJ databases">
        <title>Streptomyces sp. nov., a novel actinobacterium isolated from alkaline environment.</title>
        <authorList>
            <person name="Golinska P."/>
        </authorList>
    </citation>
    <scope>NUCLEOTIDE SEQUENCE [LARGE SCALE GENOMIC DNA]</scope>
    <source>
        <strain evidence="7 8">OF1</strain>
    </source>
</reference>
<dbReference type="Proteomes" id="UP000320857">
    <property type="component" value="Unassembled WGS sequence"/>
</dbReference>
<name>A0A5P0YUM3_9ACTN</name>
<dbReference type="PIRSF" id="PIRSF000103">
    <property type="entry name" value="HIBADH"/>
    <property type="match status" value="1"/>
</dbReference>
<dbReference type="InterPro" id="IPR015815">
    <property type="entry name" value="HIBADH-related"/>
</dbReference>
<dbReference type="OrthoDB" id="4029976at2"/>
<reference evidence="9 10" key="2">
    <citation type="submission" date="2020-05" db="EMBL/GenBank/DDBJ databases">
        <title>Classification of alakaliphilic streptomycetes isolated from an alkaline soil next to Lonar Crater, India and a proposal for the recognition of Streptomyces alkaliterrae sp. nov.</title>
        <authorList>
            <person name="Golinska P."/>
        </authorList>
    </citation>
    <scope>NUCLEOTIDE SEQUENCE [LARGE SCALE GENOMIC DNA]</scope>
    <source>
        <strain evidence="10">OF3</strain>
        <strain evidence="9">OF8</strain>
    </source>
</reference>
<comment type="similarity">
    <text evidence="1">Belongs to the HIBADH-related family.</text>
</comment>
<evidence type="ECO:0000259" key="3">
    <source>
        <dbReference type="Pfam" id="PF03446"/>
    </source>
</evidence>
<dbReference type="InterPro" id="IPR051265">
    <property type="entry name" value="HIBADH-related_NP60_sf"/>
</dbReference>
<dbReference type="Proteomes" id="UP000517765">
    <property type="component" value="Unassembled WGS sequence"/>
</dbReference>
<dbReference type="PANTHER" id="PTHR43580:SF2">
    <property type="entry name" value="CYTOKINE-LIKE NUCLEAR FACTOR N-PAC"/>
    <property type="match status" value="1"/>
</dbReference>
<feature type="domain" description="NADPH-dependent reductive aminase-like C-terminal" evidence="4">
    <location>
        <begin position="172"/>
        <end position="297"/>
    </location>
</feature>
<feature type="domain" description="6-phosphogluconate dehydrogenase NADP-binding" evidence="3">
    <location>
        <begin position="16"/>
        <end position="170"/>
    </location>
</feature>
<dbReference type="SUPFAM" id="SSF51735">
    <property type="entry name" value="NAD(P)-binding Rossmann-fold domains"/>
    <property type="match status" value="1"/>
</dbReference>
<dbReference type="GO" id="GO:0050661">
    <property type="term" value="F:NADP binding"/>
    <property type="evidence" value="ECO:0007669"/>
    <property type="project" value="InterPro"/>
</dbReference>
<accession>A0A5P0YUM3</accession>
<organism evidence="7 8">
    <name type="scientific">Streptomyces alkaliterrae</name>
    <dbReference type="NCBI Taxonomy" id="2213162"/>
    <lineage>
        <taxon>Bacteria</taxon>
        <taxon>Bacillati</taxon>
        <taxon>Actinomycetota</taxon>
        <taxon>Actinomycetes</taxon>
        <taxon>Kitasatosporales</taxon>
        <taxon>Streptomycetaceae</taxon>
        <taxon>Streptomyces</taxon>
    </lineage>
</organism>
<dbReference type="InterPro" id="IPR048666">
    <property type="entry name" value="RedAm-like_C"/>
</dbReference>
<sequence length="299" mass="31084">MSETATNNPAVTPTAVTVLGLGPMGRALSRALLAAGHDLTVWNRTPGRAGELLELGAKEAASPADAVSAGDLVIVCVVDYDAAHAVLEPAADALRGRTLVNLTADTPDRARATAEWAREHGVEYLDGAIMSPVPLIGTADAVVLYSGPADLFERHRRTFAALGGTAAYLGAEPGRAAAHDVALLDFFWTMTSGYTHALALARAEGVSAEDIAPFAQGILGFMPTLLDEFARNVDAGDHPGDESTIASAHATFEHIVHVAEHHRLDPGAAAAALRLTTRALAAGQGTHAFSRTADHLRQG</sequence>
<proteinExistence type="inferred from homology"/>
<dbReference type="Pfam" id="PF03446">
    <property type="entry name" value="NAD_binding_2"/>
    <property type="match status" value="1"/>
</dbReference>
<evidence type="ECO:0000313" key="7">
    <source>
        <dbReference type="EMBL" id="MQS04003.1"/>
    </source>
</evidence>
<dbReference type="InterPro" id="IPR036291">
    <property type="entry name" value="NAD(P)-bd_dom_sf"/>
</dbReference>
<dbReference type="PANTHER" id="PTHR43580">
    <property type="entry name" value="OXIDOREDUCTASE GLYR1-RELATED"/>
    <property type="match status" value="1"/>
</dbReference>
<dbReference type="EMBL" id="JABJWZ010000109">
    <property type="protein sequence ID" value="MBB1254410.1"/>
    <property type="molecule type" value="Genomic_DNA"/>
</dbReference>
<dbReference type="InterPro" id="IPR013328">
    <property type="entry name" value="6PGD_dom2"/>
</dbReference>
<dbReference type="EMBL" id="JABJXA010000053">
    <property type="protein sequence ID" value="MBB1259445.1"/>
    <property type="molecule type" value="Genomic_DNA"/>
</dbReference>
<dbReference type="RefSeq" id="WP_143649588.1">
    <property type="nucleotide sequence ID" value="NZ_JABJWZ010000109.1"/>
</dbReference>
<dbReference type="Pfam" id="PF21761">
    <property type="entry name" value="RedAm-like_C"/>
    <property type="match status" value="1"/>
</dbReference>
<dbReference type="Gene3D" id="1.10.1040.10">
    <property type="entry name" value="N-(1-d-carboxylethyl)-l-norvaline Dehydrogenase, domain 2"/>
    <property type="match status" value="1"/>
</dbReference>
<evidence type="ECO:0000256" key="1">
    <source>
        <dbReference type="ARBA" id="ARBA00009080"/>
    </source>
</evidence>
<dbReference type="Gene3D" id="3.40.50.720">
    <property type="entry name" value="NAD(P)-binding Rossmann-like Domain"/>
    <property type="match status" value="1"/>
</dbReference>
<dbReference type="Proteomes" id="UP000525686">
    <property type="component" value="Unassembled WGS sequence"/>
</dbReference>
<evidence type="ECO:0000313" key="6">
    <source>
        <dbReference type="EMBL" id="MBB1259445.1"/>
    </source>
</evidence>
<evidence type="ECO:0000313" key="8">
    <source>
        <dbReference type="Proteomes" id="UP000320857"/>
    </source>
</evidence>
<evidence type="ECO:0000313" key="9">
    <source>
        <dbReference type="Proteomes" id="UP000517765"/>
    </source>
</evidence>
<dbReference type="InterPro" id="IPR006115">
    <property type="entry name" value="6PGDH_NADP-bd"/>
</dbReference>
<evidence type="ECO:0000313" key="5">
    <source>
        <dbReference type="EMBL" id="MBB1254410.1"/>
    </source>
</evidence>
<dbReference type="GO" id="GO:0016491">
    <property type="term" value="F:oxidoreductase activity"/>
    <property type="evidence" value="ECO:0007669"/>
    <property type="project" value="UniProtKB-KW"/>
</dbReference>
<reference evidence="5" key="3">
    <citation type="journal article" name="Syst. Appl. Microbiol.">
        <title>Streptomyces alkaliterrae sp. nov., isolated from an alkaline soil, and emended descriptions of Streptomyces alkaliphilus, Streptomyces calidiresistens and Streptomyces durbertensis.</title>
        <authorList>
            <person name="Swiecimska M."/>
            <person name="Golinska P."/>
            <person name="Nouioui I."/>
            <person name="Wypij M."/>
            <person name="Rai M."/>
            <person name="Sangal V."/>
            <person name="Goodfellow M."/>
        </authorList>
    </citation>
    <scope>NUCLEOTIDE SEQUENCE</scope>
    <source>
        <strain evidence="5">OF3</strain>
        <strain evidence="6">OF8</strain>
    </source>
</reference>
<evidence type="ECO:0000313" key="10">
    <source>
        <dbReference type="Proteomes" id="UP000525686"/>
    </source>
</evidence>
<gene>
    <name evidence="7" type="ORF">FNX44_019420</name>
    <name evidence="5" type="ORF">H3146_13705</name>
    <name evidence="6" type="ORF">H3147_11430</name>
</gene>
<comment type="caution">
    <text evidence="7">The sequence shown here is derived from an EMBL/GenBank/DDBJ whole genome shotgun (WGS) entry which is preliminary data.</text>
</comment>
<evidence type="ECO:0000256" key="2">
    <source>
        <dbReference type="ARBA" id="ARBA00023002"/>
    </source>
</evidence>
<dbReference type="AlphaFoldDB" id="A0A5P0YUM3"/>
<keyword evidence="2" id="KW-0560">Oxidoreductase</keyword>
<dbReference type="EMBL" id="VJYK02000228">
    <property type="protein sequence ID" value="MQS04003.1"/>
    <property type="molecule type" value="Genomic_DNA"/>
</dbReference>
<keyword evidence="8" id="KW-1185">Reference proteome</keyword>
<evidence type="ECO:0000259" key="4">
    <source>
        <dbReference type="Pfam" id="PF21761"/>
    </source>
</evidence>